<name>A0ABU1H235_9GAMM</name>
<keyword evidence="6 10" id="KW-0732">Signal</keyword>
<dbReference type="RefSeq" id="WP_309654813.1">
    <property type="nucleotide sequence ID" value="NZ_JARWAN010000003.1"/>
</dbReference>
<proteinExistence type="inferred from homology"/>
<comment type="function">
    <text evidence="10">Participates in the translocation of lipoproteins from the inner membrane to the outer membrane. Only forms a complex with a lipoprotein if the residue after the N-terminal Cys is not an aspartate (The Asp acts as a targeting signal to indicate that the lipoprotein should stay in the inner membrane).</text>
</comment>
<evidence type="ECO:0000256" key="5">
    <source>
        <dbReference type="ARBA" id="ARBA00022448"/>
    </source>
</evidence>
<dbReference type="SUPFAM" id="SSF89392">
    <property type="entry name" value="Prokaryotic lipoproteins and lipoprotein localization factors"/>
    <property type="match status" value="1"/>
</dbReference>
<dbReference type="InterPro" id="IPR018323">
    <property type="entry name" value="OM_lipoprot_carrier_LolA_Pbac"/>
</dbReference>
<feature type="signal peptide" evidence="10">
    <location>
        <begin position="1"/>
        <end position="44"/>
    </location>
</feature>
<keyword evidence="12" id="KW-1185">Reference proteome</keyword>
<evidence type="ECO:0000313" key="12">
    <source>
        <dbReference type="Proteomes" id="UP001254564"/>
    </source>
</evidence>
<keyword evidence="7 10" id="KW-0574">Periplasm</keyword>
<keyword evidence="9 10" id="KW-0143">Chaperone</keyword>
<evidence type="ECO:0000256" key="3">
    <source>
        <dbReference type="ARBA" id="ARBA00011245"/>
    </source>
</evidence>
<dbReference type="Proteomes" id="UP001254564">
    <property type="component" value="Unassembled WGS sequence"/>
</dbReference>
<evidence type="ECO:0000256" key="8">
    <source>
        <dbReference type="ARBA" id="ARBA00022927"/>
    </source>
</evidence>
<keyword evidence="11" id="KW-0449">Lipoprotein</keyword>
<keyword evidence="8 10" id="KW-0653">Protein transport</keyword>
<evidence type="ECO:0000313" key="11">
    <source>
        <dbReference type="EMBL" id="MDR5897891.1"/>
    </source>
</evidence>
<accession>A0ABU1H235</accession>
<dbReference type="InterPro" id="IPR004564">
    <property type="entry name" value="OM_lipoprot_carrier_LolA-like"/>
</dbReference>
<dbReference type="HAMAP" id="MF_00240">
    <property type="entry name" value="LolA"/>
    <property type="match status" value="1"/>
</dbReference>
<dbReference type="Gene3D" id="2.50.20.10">
    <property type="entry name" value="Lipoprotein localisation LolA/LolB/LppX"/>
    <property type="match status" value="1"/>
</dbReference>
<dbReference type="CDD" id="cd16325">
    <property type="entry name" value="LolA"/>
    <property type="match status" value="1"/>
</dbReference>
<dbReference type="InterPro" id="IPR029046">
    <property type="entry name" value="LolA/LolB/LppX"/>
</dbReference>
<evidence type="ECO:0000256" key="1">
    <source>
        <dbReference type="ARBA" id="ARBA00004418"/>
    </source>
</evidence>
<comment type="similarity">
    <text evidence="2 10">Belongs to the LolA family.</text>
</comment>
<evidence type="ECO:0000256" key="6">
    <source>
        <dbReference type="ARBA" id="ARBA00022729"/>
    </source>
</evidence>
<evidence type="ECO:0000256" key="7">
    <source>
        <dbReference type="ARBA" id="ARBA00022764"/>
    </source>
</evidence>
<comment type="caution">
    <text evidence="11">The sequence shown here is derived from an EMBL/GenBank/DDBJ whole genome shotgun (WGS) entry which is preliminary data.</text>
</comment>
<evidence type="ECO:0000256" key="2">
    <source>
        <dbReference type="ARBA" id="ARBA00007615"/>
    </source>
</evidence>
<comment type="subunit">
    <text evidence="3 10">Monomer.</text>
</comment>
<feature type="chain" id="PRO_5044942416" description="Outer-membrane lipoprotein carrier protein" evidence="10">
    <location>
        <begin position="45"/>
        <end position="231"/>
    </location>
</feature>
<keyword evidence="5 10" id="KW-0813">Transport</keyword>
<organism evidence="11 12">
    <name type="scientific">Vreelandella vilamensis</name>
    <dbReference type="NCBI Taxonomy" id="531309"/>
    <lineage>
        <taxon>Bacteria</taxon>
        <taxon>Pseudomonadati</taxon>
        <taxon>Pseudomonadota</taxon>
        <taxon>Gammaproteobacteria</taxon>
        <taxon>Oceanospirillales</taxon>
        <taxon>Halomonadaceae</taxon>
        <taxon>Vreelandella</taxon>
    </lineage>
</organism>
<comment type="subcellular location">
    <subcellularLocation>
        <location evidence="1 10">Periplasm</location>
    </subcellularLocation>
</comment>
<protein>
    <recommendedName>
        <fullName evidence="4 10">Outer-membrane lipoprotein carrier protein</fullName>
    </recommendedName>
</protein>
<reference evidence="11 12" key="1">
    <citation type="submission" date="2023-04" db="EMBL/GenBank/DDBJ databases">
        <title>A long-awaited taxogenomic arrangement of the family Halomonadaceae.</title>
        <authorList>
            <person name="De La Haba R."/>
            <person name="Chuvochina M."/>
            <person name="Wittouck S."/>
            <person name="Arahal D.R."/>
            <person name="Sanchez-Porro C."/>
            <person name="Hugenholtz P."/>
            <person name="Ventosa A."/>
        </authorList>
    </citation>
    <scope>NUCLEOTIDE SEQUENCE [LARGE SCALE GENOMIC DNA]</scope>
    <source>
        <strain evidence="11 12">DSM 21020</strain>
    </source>
</reference>
<sequence precursor="true">MLNNGTRDNDVYSDQLTASKPTKTFSLALAASALGLVMAPAVWADEATERLTERLNPLESYHATFEQRILDSGGERLQEAHGEMWLSRPGLLRWEVEAPYAQTVVSDGEDVYLYDPDLEQVTVQGVDDRVTHTPAMLLSGNVEDLAENYDVFYEEESDDEVFTLIPLSAETLFEELSLTFNGETLTELWMTDSTGQRTAIAFSDIRQNGAIDEQRFSFDIPDNVDVIREGR</sequence>
<evidence type="ECO:0000256" key="4">
    <source>
        <dbReference type="ARBA" id="ARBA00014035"/>
    </source>
</evidence>
<dbReference type="EMBL" id="JARWAN010000003">
    <property type="protein sequence ID" value="MDR5897891.1"/>
    <property type="molecule type" value="Genomic_DNA"/>
</dbReference>
<evidence type="ECO:0000256" key="10">
    <source>
        <dbReference type="HAMAP-Rule" id="MF_00240"/>
    </source>
</evidence>
<dbReference type="PANTHER" id="PTHR35869:SF1">
    <property type="entry name" value="OUTER-MEMBRANE LIPOPROTEIN CARRIER PROTEIN"/>
    <property type="match status" value="1"/>
</dbReference>
<evidence type="ECO:0000256" key="9">
    <source>
        <dbReference type="ARBA" id="ARBA00023186"/>
    </source>
</evidence>
<dbReference type="NCBIfam" id="TIGR00547">
    <property type="entry name" value="lolA"/>
    <property type="match status" value="1"/>
</dbReference>
<gene>
    <name evidence="10 11" type="primary">lolA</name>
    <name evidence="11" type="ORF">QC823_02655</name>
</gene>
<dbReference type="Pfam" id="PF03548">
    <property type="entry name" value="LolA"/>
    <property type="match status" value="1"/>
</dbReference>
<dbReference type="PANTHER" id="PTHR35869">
    <property type="entry name" value="OUTER-MEMBRANE LIPOPROTEIN CARRIER PROTEIN"/>
    <property type="match status" value="1"/>
</dbReference>